<keyword evidence="1" id="KW-0479">Metal-binding</keyword>
<feature type="domain" description="C2H2-type" evidence="7">
    <location>
        <begin position="37"/>
        <end position="64"/>
    </location>
</feature>
<feature type="region of interest" description="Disordered" evidence="6">
    <location>
        <begin position="1"/>
        <end position="29"/>
    </location>
</feature>
<dbReference type="Gene3D" id="3.30.160.60">
    <property type="entry name" value="Classic Zinc Finger"/>
    <property type="match status" value="2"/>
</dbReference>
<accession>A0A7J6CB52</accession>
<evidence type="ECO:0000259" key="7">
    <source>
        <dbReference type="PROSITE" id="PS50157"/>
    </source>
</evidence>
<keyword evidence="3 5" id="KW-0863">Zinc-finger</keyword>
<evidence type="ECO:0000256" key="1">
    <source>
        <dbReference type="ARBA" id="ARBA00022723"/>
    </source>
</evidence>
<dbReference type="PROSITE" id="PS50157">
    <property type="entry name" value="ZINC_FINGER_C2H2_2"/>
    <property type="match status" value="1"/>
</dbReference>
<dbReference type="SUPFAM" id="SSF57667">
    <property type="entry name" value="beta-beta-alpha zinc fingers"/>
    <property type="match status" value="1"/>
</dbReference>
<gene>
    <name evidence="8" type="ORF">G5714_013869</name>
</gene>
<dbReference type="SMART" id="SM00355">
    <property type="entry name" value="ZnF_C2H2"/>
    <property type="match status" value="1"/>
</dbReference>
<dbReference type="AlphaFoldDB" id="A0A7J6CB52"/>
<sequence length="85" mass="9136">MFREESDVTSEAGLDAVCGSPSDLQRHVRSHTGERPYTCDTCGKSFSRTAVLRRHRSAHCGSASASANSCRSTEELSSGRCGDEP</sequence>
<dbReference type="PROSITE" id="PS00028">
    <property type="entry name" value="ZINC_FINGER_C2H2_1"/>
    <property type="match status" value="1"/>
</dbReference>
<comment type="caution">
    <text evidence="8">The sequence shown here is derived from an EMBL/GenBank/DDBJ whole genome shotgun (WGS) entry which is preliminary data.</text>
</comment>
<keyword evidence="9" id="KW-1185">Reference proteome</keyword>
<dbReference type="InterPro" id="IPR013087">
    <property type="entry name" value="Znf_C2H2_type"/>
</dbReference>
<dbReference type="EMBL" id="JAAMOB010000014">
    <property type="protein sequence ID" value="KAF4104538.1"/>
    <property type="molecule type" value="Genomic_DNA"/>
</dbReference>
<keyword evidence="4" id="KW-0862">Zinc</keyword>
<evidence type="ECO:0000313" key="9">
    <source>
        <dbReference type="Proteomes" id="UP000579812"/>
    </source>
</evidence>
<feature type="region of interest" description="Disordered" evidence="6">
    <location>
        <begin position="62"/>
        <end position="85"/>
    </location>
</feature>
<dbReference type="GO" id="GO:0000977">
    <property type="term" value="F:RNA polymerase II transcription regulatory region sequence-specific DNA binding"/>
    <property type="evidence" value="ECO:0007669"/>
    <property type="project" value="TreeGrafter"/>
</dbReference>
<dbReference type="GO" id="GO:0000981">
    <property type="term" value="F:DNA-binding transcription factor activity, RNA polymerase II-specific"/>
    <property type="evidence" value="ECO:0007669"/>
    <property type="project" value="TreeGrafter"/>
</dbReference>
<evidence type="ECO:0000313" key="8">
    <source>
        <dbReference type="EMBL" id="KAF4104538.1"/>
    </source>
</evidence>
<reference evidence="8 9" key="1">
    <citation type="submission" date="2020-04" db="EMBL/GenBank/DDBJ databases">
        <title>Chromosome-level genome assembly of a cyprinid fish Onychostoma macrolepis by integration of Nanopore Sequencing, Bionano and Hi-C technology.</title>
        <authorList>
            <person name="Wang D."/>
        </authorList>
    </citation>
    <scope>NUCLEOTIDE SEQUENCE [LARGE SCALE GENOMIC DNA]</scope>
    <source>
        <strain evidence="8">SWU-2019</strain>
        <tissue evidence="8">Muscle</tissue>
    </source>
</reference>
<protein>
    <recommendedName>
        <fullName evidence="7">C2H2-type domain-containing protein</fullName>
    </recommendedName>
</protein>
<dbReference type="GO" id="GO:0005634">
    <property type="term" value="C:nucleus"/>
    <property type="evidence" value="ECO:0007669"/>
    <property type="project" value="TreeGrafter"/>
</dbReference>
<dbReference type="Pfam" id="PF13465">
    <property type="entry name" value="zf-H2C2_2"/>
    <property type="match status" value="1"/>
</dbReference>
<dbReference type="GO" id="GO:0008270">
    <property type="term" value="F:zinc ion binding"/>
    <property type="evidence" value="ECO:0007669"/>
    <property type="project" value="UniProtKB-KW"/>
</dbReference>
<evidence type="ECO:0000256" key="3">
    <source>
        <dbReference type="ARBA" id="ARBA00022771"/>
    </source>
</evidence>
<dbReference type="InterPro" id="IPR050717">
    <property type="entry name" value="C2H2-ZF_Transcription_Reg"/>
</dbReference>
<evidence type="ECO:0000256" key="5">
    <source>
        <dbReference type="PROSITE-ProRule" id="PRU00042"/>
    </source>
</evidence>
<dbReference type="PANTHER" id="PTHR14196:SF12">
    <property type="entry name" value="ZINC FINGER PROTEIN 208-LIKE"/>
    <property type="match status" value="1"/>
</dbReference>
<organism evidence="8 9">
    <name type="scientific">Onychostoma macrolepis</name>
    <dbReference type="NCBI Taxonomy" id="369639"/>
    <lineage>
        <taxon>Eukaryota</taxon>
        <taxon>Metazoa</taxon>
        <taxon>Chordata</taxon>
        <taxon>Craniata</taxon>
        <taxon>Vertebrata</taxon>
        <taxon>Euteleostomi</taxon>
        <taxon>Actinopterygii</taxon>
        <taxon>Neopterygii</taxon>
        <taxon>Teleostei</taxon>
        <taxon>Ostariophysi</taxon>
        <taxon>Cypriniformes</taxon>
        <taxon>Cyprinidae</taxon>
        <taxon>Acrossocheilinae</taxon>
        <taxon>Onychostoma</taxon>
    </lineage>
</organism>
<proteinExistence type="predicted"/>
<dbReference type="InterPro" id="IPR036236">
    <property type="entry name" value="Znf_C2H2_sf"/>
</dbReference>
<dbReference type="Proteomes" id="UP000579812">
    <property type="component" value="Unassembled WGS sequence"/>
</dbReference>
<evidence type="ECO:0000256" key="6">
    <source>
        <dbReference type="SAM" id="MobiDB-lite"/>
    </source>
</evidence>
<dbReference type="PANTHER" id="PTHR14196">
    <property type="entry name" value="ODD-SKIPPED - RELATED"/>
    <property type="match status" value="1"/>
</dbReference>
<dbReference type="FunFam" id="3.30.160.60:FF:001099">
    <property type="entry name" value="zinc finger and BTB domain-containing protein 49"/>
    <property type="match status" value="1"/>
</dbReference>
<evidence type="ECO:0000256" key="2">
    <source>
        <dbReference type="ARBA" id="ARBA00022737"/>
    </source>
</evidence>
<name>A0A7J6CB52_9TELE</name>
<evidence type="ECO:0000256" key="4">
    <source>
        <dbReference type="ARBA" id="ARBA00022833"/>
    </source>
</evidence>
<keyword evidence="2" id="KW-0677">Repeat</keyword>